<dbReference type="InterPro" id="IPR056779">
    <property type="entry name" value="Csf1_C"/>
</dbReference>
<accession>A0AAD7QT78</accession>
<evidence type="ECO:0000313" key="6">
    <source>
        <dbReference type="Proteomes" id="UP001217417"/>
    </source>
</evidence>
<comment type="caution">
    <text evidence="5">The sequence shown here is derived from an EMBL/GenBank/DDBJ whole genome shotgun (WGS) entry which is preliminary data.</text>
</comment>
<dbReference type="GeneID" id="80884380"/>
<feature type="domain" description="Csf1 N-terminal" evidence="3">
    <location>
        <begin position="34"/>
        <end position="1147"/>
    </location>
</feature>
<keyword evidence="2" id="KW-0472">Membrane</keyword>
<dbReference type="Pfam" id="PF25038">
    <property type="entry name" value="Csf1_C"/>
    <property type="match status" value="1"/>
</dbReference>
<dbReference type="GO" id="GO:0006113">
    <property type="term" value="P:fermentation"/>
    <property type="evidence" value="ECO:0007669"/>
    <property type="project" value="InterPro"/>
</dbReference>
<dbReference type="GO" id="GO:0016020">
    <property type="term" value="C:membrane"/>
    <property type="evidence" value="ECO:0007669"/>
    <property type="project" value="InterPro"/>
</dbReference>
<dbReference type="PANTHER" id="PTHR32085:SF3">
    <property type="entry name" value="PROTEIN CSF1"/>
    <property type="match status" value="1"/>
</dbReference>
<feature type="compositionally biased region" description="Low complexity" evidence="1">
    <location>
        <begin position="188"/>
        <end position="199"/>
    </location>
</feature>
<dbReference type="Proteomes" id="UP001217417">
    <property type="component" value="Unassembled WGS sequence"/>
</dbReference>
<feature type="transmembrane region" description="Helical" evidence="2">
    <location>
        <begin position="20"/>
        <end position="40"/>
    </location>
</feature>
<keyword evidence="6" id="KW-1185">Reference proteome</keyword>
<gene>
    <name evidence="5" type="ORF">POJ06DRAFT_267168</name>
</gene>
<keyword evidence="2" id="KW-0812">Transmembrane</keyword>
<proteinExistence type="predicted"/>
<evidence type="ECO:0000313" key="5">
    <source>
        <dbReference type="EMBL" id="KAJ8101000.1"/>
    </source>
</evidence>
<keyword evidence="2" id="KW-1133">Transmembrane helix</keyword>
<evidence type="ECO:0000259" key="4">
    <source>
        <dbReference type="Pfam" id="PF25038"/>
    </source>
</evidence>
<reference evidence="5" key="1">
    <citation type="submission" date="2023-03" db="EMBL/GenBank/DDBJ databases">
        <title>Near-Complete genome sequence of Lipomyces tetrasporous NRRL Y-64009, an oleaginous yeast capable of growing on lignocellulosic hydrolysates.</title>
        <authorList>
            <consortium name="Lawrence Berkeley National Laboratory"/>
            <person name="Jagtap S.S."/>
            <person name="Liu J.-J."/>
            <person name="Walukiewicz H.E."/>
            <person name="Pangilinan J."/>
            <person name="Lipzen A."/>
            <person name="Ahrendt S."/>
            <person name="Koriabine M."/>
            <person name="Cobaugh K."/>
            <person name="Salamov A."/>
            <person name="Yoshinaga Y."/>
            <person name="Ng V."/>
            <person name="Daum C."/>
            <person name="Grigoriev I.V."/>
            <person name="Slininger P.J."/>
            <person name="Dien B.S."/>
            <person name="Jin Y.-S."/>
            <person name="Rao C.V."/>
        </authorList>
    </citation>
    <scope>NUCLEOTIDE SEQUENCE</scope>
    <source>
        <strain evidence="5">NRRL Y-64009</strain>
    </source>
</reference>
<dbReference type="InterPro" id="IPR029636">
    <property type="entry name" value="Csf1"/>
</dbReference>
<feature type="domain" description="Csf1 C-terminal region" evidence="4">
    <location>
        <begin position="2501"/>
        <end position="3178"/>
    </location>
</feature>
<evidence type="ECO:0000256" key="2">
    <source>
        <dbReference type="SAM" id="Phobius"/>
    </source>
</evidence>
<dbReference type="Pfam" id="PF21678">
    <property type="entry name" value="Csf1_N"/>
    <property type="match status" value="2"/>
</dbReference>
<sequence length="3178" mass="355543">MDSSSEFAAVPLRASGGFSWVFLVELLGSGIATIFVLFYFNRVIATILSLSLRWYTWHRYRVYIDVRSIQVSFLAGRVFFKDVRYIGTNESIFVVQGHFTWRYWLNRTRKSELKVSEKMYDKNSGLPARFVLYMEGVEWFVYNRTPAYAAALHEFGAANGRADSGSDKNGADVNSSDLNQSKPESDSSESSFAAQDASSGENKTHRDASYATFNSEEKASTILKFFPIEIKCDKGAMVVGNVRTPNIMIYHFASAAGSVGAARSRSELDQYKMVYDFNFNSPSIQIRANMDYKEPDANTNSYGNSSEKQETKQIDLNMTYKTSKWRSFMDLFAFLHGRFPTSSHSRPGQDDAYSGQWHGLSRYLDDEEMDPVADTEQIEEYAKCTSVLDADEARFTLYYDVAGKVPLEASMHVDRLEGVDIGNGGQPPKWGIDLYLRAATIQYGPWADRQRVVLQSMFFPAAKVNSKPREKLQPGEDRIATEFKIYVEMDDSTILRIPIREPSRDVEFKRRKEEVGSTNLIRSFGWIELKMSQLSTMTYTSALVPSKSGWLNWMTADLNSLEMRSSINHDILWSAKSHKMSGDLTCPLQWNGLQTWVFNNDASSAQAYLLREHVTIFTDMISDFSSGPETPYSSFIPQKFLINLSLSDFALYLNVNDSNIISNPADFDDNIFLAFSGPKLDANIVVPLEQISPIVNEVPFHLNAEVVDFVLHAPPWNTQASFLASKNLGKVKDFELVGSYTYTESPRSLPIDTLTINLSTGSIAVIAYGFLIRYLIKVRENYFGDNVHFKTLDEFTRSVTAADYLQHGIKTYHYDSSESVLGGVSNTSRSHGEKEPPSGADIQGTVNATDVLVSFRTNCGTLILPTNIYSGKSHLRLDMDLFEVDLRFTNYYMDLQMNISPIQGIMLDMPDDRILMVERHEVAKAKPEMFIDGINVFGHRMFGLPPSEPTYICNWDFDLGIVFTEGAPKLYEGIANAFSVFCFTFSDKENALIVPEPPLYDATLLRMNMPSLRMLIHNEKSTLELITEDISVSLNDLGTQTYNSRVAVKVPVVSFLCREKLQDVEASRVLAYFTTSLYITNFDRKKNGKERLRLQQEHIRKHDHLFNRVPFFLMPELEDQTTVELDERELAKIPVTLPLPPMPPPLMLDRSVSLEWNERKGKGAQSISSSGGESLSSVIHHDLSKLMDRESSNERTYLYAYNATCKNAEAEQEIKFASTFMPPYSCVTAFRDLECIKNGYEREIYELDESMIQSDLTSILPLDSTNTGYDSYVVEFRGGIDGFLSPSGTEAIVDVLDSFSQQDVSSMLDGLQIDVIERLESNLMEISLVTSARVVIPGLHIRYGKIENSLTDCAMVPDKISMGDHIDLEVKAVTVSLRLSDKSKDATTEQSIRRNPVHRVCSMCFNLFQMTLGLAHVDDEVAGKQSTALELQIERIEAWNHATEKASTSIKIRSAGFIAQNQDVRWIVHTLIDIVEQVQPIIKKTAAISARKENRKKNLVYLIAVASNAYEISHDPAFLTRPAYVLRSSKSHIRANDSWKLMSRLRHIYRELPAEICAGLKRDLSVDSILPPNDAKDKSIRIMSDWRSWEMVDIGTSYIFAHVFDGERRIVEPICSTVAFFLDVETITIYIANGTEQEDYLQLSYVTFSISSKTAPIPDLPTSMSATSVFSSQQHHVIRKNRIRTKNVVDVSAGCEEVRAITNWSSLSLIQDAKSVLDGRLVSASVETDEPAPPAKTTALIKETSLPQQKMDVKCHSVIAIKSFISVFNSKHFRLQTSGHNIQTSMVGFISNSNYPHAVPSALPSSVLLRSTAFELDLLGPNATGERRLLTLGVQRSDIWISVPTLDNPSDVRSYVRVNELLFEMIENSIGLAVILRDIVNHEVKQLSQMFPPKPVNTAEAAEIVSPLDSQLPVASTDLEPADKLGITLDLRNYQVLLNVLPSLKYIIRGSAVQIISTPIINRVRSVAFEAGEQVHEFRQRKKSRESMITSTKFPKVTTLIRIEAVDKTARAADIRINMHTVNLDASSFPTLASVLSGDVTKGELVRAQNEWITAIKLLESHKSYQRPSKVPVASNLRLRGSLYIKAVVIKAECLASQIIMSIDDIKVEGRSATDSSIDSLVSRLSIFGKLPKISITVINEKFKSGRFQVLDTNLMLSCKTVEHKNDGKLLRHAIAVKNDIFRFQISPYSATLIVEILSQFEERLTNIELPEELFHLSNKLKDANSPLQADNPPEKQAWDGIFFKSLIRVQLLNGSFHWISDNFEEDAVGNFHMTFQSDSISLASKGEGFINMVVGGFAVIVKEVNPTPQPANCSKLLSESLSVIPEISVRVSLKHDASNRALGLAIRSSDVHVQIISSVVKVAYAIASSVSKTADSVAQKIENYKRRSASHNETLVSNGTAVEPTILTKAGQCFFSSANVSADFAGATIELIGSTDEKYTEEPLLSRRAQTFGPKPEAELGKQKHEETGPVATLRVPGVHFLMDYLAASRTQSLCGEILIESSVNKLYPQVMPVAIEIVKYLQDAMREPKEAPIPVTEAKVDLQEDANSPVQASEVLGNLELNFGLRFGRQEFTLSCEPIAKVAANAVVDELYLTLNTFHKTSSTRSLSCAMRLLNMRASLQHIYSRESSGQIAVEELTVGALSSQKLSRDTGLSFVGKVNEVLLDLNIKQSHDLLLFQDIWSRDHSIATSHPKKTADQRAELLVRRYHRVASTNAFPWNVDFMLTNLKGRIDLGQSLGKLALGLDKVWLASRKSSDWDQNLTFGLCHFSAESKGRLGGELTFDNIRARSAIRWQVLDDGRIGVPLVQVSTGIEALSAKLYFDYRLFLIATGSAIHLTMFNQRGTTPDICDRLVCIADCNAIKVYLTVLAPSNMLAILNAITRLDQDRAASYQAVLRDSERFKLTENLKEPEVSPPRTRDEKLQSIGLRTELNVSIKTVIVNVFPSALSDSEVLKVEAMNAHANFGIDAESAKIRSHLELMLGQFLVALSTTKRFQEDLNFVTVEEFVQHTGDAKGGIIIRVPAVSVSMKTWQPIGMMTTVEFIFRSVFEGRVDVGWNLGSINFIRDMWNTHVRSFQMRKTAAVDGTKYGSHLLESEELEKKIKDVELNKSYTYIPLEPPLIATPQLRDMGEATPPLEWIGLNRDRFPGLTHQALIIALQSMSRKVEMAYSNVLGNA</sequence>
<dbReference type="InterPro" id="IPR048636">
    <property type="entry name" value="Csf1_N"/>
</dbReference>
<name>A0AAD7QT78_9ASCO</name>
<dbReference type="PANTHER" id="PTHR32085">
    <property type="entry name" value="PROTEIN CSF1"/>
    <property type="match status" value="1"/>
</dbReference>
<feature type="region of interest" description="Disordered" evidence="1">
    <location>
        <begin position="163"/>
        <end position="211"/>
    </location>
</feature>
<dbReference type="EMBL" id="JARPMG010000004">
    <property type="protein sequence ID" value="KAJ8101000.1"/>
    <property type="molecule type" value="Genomic_DNA"/>
</dbReference>
<protein>
    <recommendedName>
        <fullName evidence="7">Fermentation associated protein</fullName>
    </recommendedName>
</protein>
<evidence type="ECO:0008006" key="7">
    <source>
        <dbReference type="Google" id="ProtNLM"/>
    </source>
</evidence>
<evidence type="ECO:0000259" key="3">
    <source>
        <dbReference type="Pfam" id="PF21678"/>
    </source>
</evidence>
<feature type="domain" description="Csf1 N-terminal" evidence="3">
    <location>
        <begin position="1271"/>
        <end position="1609"/>
    </location>
</feature>
<evidence type="ECO:0000256" key="1">
    <source>
        <dbReference type="SAM" id="MobiDB-lite"/>
    </source>
</evidence>
<dbReference type="RefSeq" id="XP_056044450.1">
    <property type="nucleotide sequence ID" value="XM_056189214.1"/>
</dbReference>
<organism evidence="5 6">
    <name type="scientific">Lipomyces tetrasporus</name>
    <dbReference type="NCBI Taxonomy" id="54092"/>
    <lineage>
        <taxon>Eukaryota</taxon>
        <taxon>Fungi</taxon>
        <taxon>Dikarya</taxon>
        <taxon>Ascomycota</taxon>
        <taxon>Saccharomycotina</taxon>
        <taxon>Lipomycetes</taxon>
        <taxon>Lipomycetales</taxon>
        <taxon>Lipomycetaceae</taxon>
        <taxon>Lipomyces</taxon>
    </lineage>
</organism>